<accession>A0A8H4RW63</accession>
<feature type="region of interest" description="Disordered" evidence="1">
    <location>
        <begin position="20"/>
        <end position="89"/>
    </location>
</feature>
<protein>
    <recommendedName>
        <fullName evidence="5">Peptidase A1 domain-containing protein</fullName>
    </recommendedName>
</protein>
<proteinExistence type="predicted"/>
<dbReference type="AlphaFoldDB" id="A0A8H4RW63"/>
<dbReference type="SUPFAM" id="SSF50630">
    <property type="entry name" value="Acid proteases"/>
    <property type="match status" value="1"/>
</dbReference>
<feature type="compositionally biased region" description="Pro residues" evidence="1">
    <location>
        <begin position="24"/>
        <end position="34"/>
    </location>
</feature>
<dbReference type="OrthoDB" id="5324692at2759"/>
<feature type="compositionally biased region" description="Low complexity" evidence="1">
    <location>
        <begin position="66"/>
        <end position="78"/>
    </location>
</feature>
<keyword evidence="2" id="KW-0472">Membrane</keyword>
<dbReference type="InterPro" id="IPR021109">
    <property type="entry name" value="Peptidase_aspartic_dom_sf"/>
</dbReference>
<gene>
    <name evidence="3" type="ORF">G7Y89_g1542</name>
</gene>
<keyword evidence="2" id="KW-0812">Transmembrane</keyword>
<comment type="caution">
    <text evidence="3">The sequence shown here is derived from an EMBL/GenBank/DDBJ whole genome shotgun (WGS) entry which is preliminary data.</text>
</comment>
<dbReference type="EMBL" id="JAAMPI010000061">
    <property type="protein sequence ID" value="KAF4636541.1"/>
    <property type="molecule type" value="Genomic_DNA"/>
</dbReference>
<evidence type="ECO:0000256" key="2">
    <source>
        <dbReference type="SAM" id="Phobius"/>
    </source>
</evidence>
<name>A0A8H4RW63_9HELO</name>
<reference evidence="3 4" key="1">
    <citation type="submission" date="2020-03" db="EMBL/GenBank/DDBJ databases">
        <title>Draft Genome Sequence of Cudoniella acicularis.</title>
        <authorList>
            <person name="Buettner E."/>
            <person name="Kellner H."/>
        </authorList>
    </citation>
    <scope>NUCLEOTIDE SEQUENCE [LARGE SCALE GENOMIC DNA]</scope>
    <source>
        <strain evidence="3 4">DSM 108380</strain>
    </source>
</reference>
<dbReference type="Proteomes" id="UP000566819">
    <property type="component" value="Unassembled WGS sequence"/>
</dbReference>
<dbReference type="CDD" id="cd12087">
    <property type="entry name" value="TM_EGFR-like"/>
    <property type="match status" value="1"/>
</dbReference>
<dbReference type="Gene3D" id="2.40.70.10">
    <property type="entry name" value="Acid Proteases"/>
    <property type="match status" value="1"/>
</dbReference>
<sequence length="1226" mass="135047">MNPTTLFLRKTIKFHHWVPQELPKNPPQEQPPNEPQTTLSSQASAAPLDSPRQVQRKPLNVARAAQESQSRPQSQIQEQEQEQEQTPEHLQIRKGASCPGRSAALTQYTTFYVLKENPVSQSDSTIPDAPQVVTTPQDLSFSICEACFESELSRYPDFKSSFEVFKSPDSVESSGKEVQIPSSRAVCHFGLLPLARSILHAQCIPQSTLKPLISVMSQFDGVPPCPGNSTMDGGEFYTCTAIPDCAICAKCYEMYLKPYSLGNQFTSKLQEPGQPWFCDVGKEPGFAWKALTAQLNSSTPDFNILAHELNARLELAPCLGQDKKILPSKDGQIHVYGLPGSEITICQECFFDRVKTTPFEQSFILLTRNPQTYECTCGLASGISRFHMNVALRLGQVQLWAQGLQDFIKIPKCVGMNGLGEEIIEQQNTELGALATWYHVTDYPTIEACPSCFHCIVRPAGAGHLFSPVSRQLRAGVVRLCNFWIGAGGVSSSNPNDFPNTLQWRGYMLRLTMDIGWESKRQDFTAFLSITKLFSETGPPCGGSGRGFKKSCGRKWFGHVSANTDDDNDCTVVMCEECYNENVKDTPLAANLSQDLTNDVYEGDVQNQNEAFCGPWSKRSKAAIKEAADANDFTIFARHWNHRERVKLTVLPQIQLMQVQYQSQQMLKLNAMQNALIVQGGANISEAAGVDGQNHGNSVVGYGFASSAGVEAAMWKKASNPYLVPWSTKSYGPDGPWQAVSVQLGSPQSIDLLPGVSFYDSLLSNTPVQIPNTDTYTNESFVQAGDDYSTLRGDAKWIFDTLHVHVVDGVSGAPFNVGIPYFHSLVVSKGVVTLPNETTYVPEIITLALGAPNTNQSWAYTATTLWNGTEIASYLHAENSIPSNSVGLHVSSAQLGLAGSLTFSRYDQSRVLGPVSSQVYGINHLPIDLLDIGIRVTEGQSPFSYSAKMAPYLYLPQSTCDAITADLPVTYQPNLDLYFWNINDARYQTIISSPTFLSFTFRMNSSILQNFTINVPFRLLNLTLTSPLVTTPTQYFPCKPFQLDGSGYALGRSFMQATFLGVNWQTGGEGKGSWFLGQAPGPNTPANNPPTAMQPTENFIIGSTNDWCVFIWEQHNEQCQCNGHLGVSTGAIVGIVIGVLAVIVAGGVGVLVFMRRRKQAALRQTYYTTIGAQADKTKHEMESGSSGWASKELASEVIRRELDARDRQRNWMYRIKVLSPVRSELP</sequence>
<evidence type="ECO:0000256" key="1">
    <source>
        <dbReference type="SAM" id="MobiDB-lite"/>
    </source>
</evidence>
<evidence type="ECO:0000313" key="3">
    <source>
        <dbReference type="EMBL" id="KAF4636541.1"/>
    </source>
</evidence>
<evidence type="ECO:0008006" key="5">
    <source>
        <dbReference type="Google" id="ProtNLM"/>
    </source>
</evidence>
<organism evidence="3 4">
    <name type="scientific">Cudoniella acicularis</name>
    <dbReference type="NCBI Taxonomy" id="354080"/>
    <lineage>
        <taxon>Eukaryota</taxon>
        <taxon>Fungi</taxon>
        <taxon>Dikarya</taxon>
        <taxon>Ascomycota</taxon>
        <taxon>Pezizomycotina</taxon>
        <taxon>Leotiomycetes</taxon>
        <taxon>Helotiales</taxon>
        <taxon>Tricladiaceae</taxon>
        <taxon>Cudoniella</taxon>
    </lineage>
</organism>
<keyword evidence="2" id="KW-1133">Transmembrane helix</keyword>
<feature type="transmembrane region" description="Helical" evidence="2">
    <location>
        <begin position="1131"/>
        <end position="1154"/>
    </location>
</feature>
<keyword evidence="4" id="KW-1185">Reference proteome</keyword>
<evidence type="ECO:0000313" key="4">
    <source>
        <dbReference type="Proteomes" id="UP000566819"/>
    </source>
</evidence>